<dbReference type="AlphaFoldDB" id="D9PFB8"/>
<reference evidence="1" key="1">
    <citation type="submission" date="2010-07" db="EMBL/GenBank/DDBJ databases">
        <authorList>
            <consortium name="CONSOLIDER consortium CSD2007-00005"/>
            <person name="Guazzaroni M.-E."/>
            <person name="Richter M."/>
            <person name="Garcia-Salamanca A."/>
            <person name="Yarza P."/>
            <person name="Ferrer M."/>
        </authorList>
    </citation>
    <scope>NUCLEOTIDE SEQUENCE</scope>
</reference>
<proteinExistence type="predicted"/>
<sequence>MDIMGVRGYDLLRIADSRNVPAVMLTAHALTKADIIRSIQEGASFFAPKDRIADVASFLASVLEARQMNANSWARWFESLGDFYDKRFGGTDWRDREREFWEEKLKDWDMH</sequence>
<reference evidence="1" key="2">
    <citation type="journal article" date="2011" name="Microb. Ecol.">
        <title>Taxonomic and Functional Metagenomic Profiling of the Microbial Community in the Anoxic Sediment of a Sub-saline Shallow Lake (Laguna de Carrizo, Central Spain).</title>
        <authorList>
            <person name="Ferrer M."/>
            <person name="Guazzaroni M.E."/>
            <person name="Richter M."/>
            <person name="Garcia-Salamanca A."/>
            <person name="Yarza P."/>
            <person name="Suarez-Suarez A."/>
            <person name="Solano J."/>
            <person name="Alcaide M."/>
            <person name="van Dillewijn P."/>
            <person name="Molina-Henares M.A."/>
            <person name="Lopez-Cortes N."/>
            <person name="Al-Ramahi Y."/>
            <person name="Guerrero C."/>
            <person name="Acosta A."/>
            <person name="de Eugenio L.I."/>
            <person name="Martinez V."/>
            <person name="Marques S."/>
            <person name="Rojo F."/>
            <person name="Santero E."/>
            <person name="Genilloud O."/>
            <person name="Perez-Perez J."/>
            <person name="Rossello-Mora R."/>
            <person name="Ramos J.L."/>
        </authorList>
    </citation>
    <scope>NUCLEOTIDE SEQUENCE</scope>
</reference>
<dbReference type="EMBL" id="ADZX01000043">
    <property type="protein sequence ID" value="EFK97748.1"/>
    <property type="molecule type" value="Genomic_DNA"/>
</dbReference>
<accession>D9PFB8</accession>
<evidence type="ECO:0008006" key="2">
    <source>
        <dbReference type="Google" id="ProtNLM"/>
    </source>
</evidence>
<organism evidence="1">
    <name type="scientific">sediment metagenome</name>
    <dbReference type="NCBI Taxonomy" id="749907"/>
    <lineage>
        <taxon>unclassified sequences</taxon>
        <taxon>metagenomes</taxon>
        <taxon>ecological metagenomes</taxon>
    </lineage>
</organism>
<gene>
    <name evidence="1" type="ORF">LDC_0197</name>
</gene>
<comment type="caution">
    <text evidence="1">The sequence shown here is derived from an EMBL/GenBank/DDBJ whole genome shotgun (WGS) entry which is preliminary data.</text>
</comment>
<protein>
    <recommendedName>
        <fullName evidence="2">Response regulator</fullName>
    </recommendedName>
</protein>
<evidence type="ECO:0000313" key="1">
    <source>
        <dbReference type="EMBL" id="EFK97748.1"/>
    </source>
</evidence>
<name>D9PFB8_9ZZZZ</name>